<evidence type="ECO:0000259" key="18">
    <source>
        <dbReference type="Pfam" id="PF01210"/>
    </source>
</evidence>
<comment type="catalytic activity">
    <reaction evidence="9">
        <text>sn-glycerol 3-phosphate + NADP(+) = dihydroxyacetone phosphate + NADPH + H(+)</text>
        <dbReference type="Rhea" id="RHEA:11096"/>
        <dbReference type="ChEBI" id="CHEBI:15378"/>
        <dbReference type="ChEBI" id="CHEBI:57597"/>
        <dbReference type="ChEBI" id="CHEBI:57642"/>
        <dbReference type="ChEBI" id="CHEBI:57783"/>
        <dbReference type="ChEBI" id="CHEBI:58349"/>
        <dbReference type="EC" id="1.1.1.94"/>
    </reaction>
    <physiologicalReaction direction="right-to-left" evidence="9">
        <dbReference type="Rhea" id="RHEA:11098"/>
    </physiologicalReaction>
</comment>
<evidence type="ECO:0000256" key="2">
    <source>
        <dbReference type="ARBA" id="ARBA00022516"/>
    </source>
</evidence>
<name>A0A4Z0FF81_9GAMM</name>
<dbReference type="InterPro" id="IPR036291">
    <property type="entry name" value="NAD(P)-bd_dom_sf"/>
</dbReference>
<dbReference type="EMBL" id="SRIO01000001">
    <property type="protein sequence ID" value="TFZ84091.1"/>
    <property type="molecule type" value="Genomic_DNA"/>
</dbReference>
<feature type="active site" description="Proton acceptor" evidence="13 14">
    <location>
        <position position="195"/>
    </location>
</feature>
<dbReference type="OrthoDB" id="9812273at2"/>
<evidence type="ECO:0000256" key="4">
    <source>
        <dbReference type="ARBA" id="ARBA00023002"/>
    </source>
</evidence>
<keyword evidence="8 13" id="KW-1208">Phospholipid metabolism</keyword>
<dbReference type="GO" id="GO:0005829">
    <property type="term" value="C:cytosol"/>
    <property type="evidence" value="ECO:0007669"/>
    <property type="project" value="TreeGrafter"/>
</dbReference>
<keyword evidence="2 13" id="KW-0444">Lipid biosynthesis</keyword>
<evidence type="ECO:0000313" key="21">
    <source>
        <dbReference type="Proteomes" id="UP000297890"/>
    </source>
</evidence>
<comment type="pathway">
    <text evidence="13">Membrane lipid metabolism; glycerophospholipid metabolism.</text>
</comment>
<evidence type="ECO:0000256" key="11">
    <source>
        <dbReference type="ARBA" id="ARBA00069372"/>
    </source>
</evidence>
<evidence type="ECO:0000259" key="19">
    <source>
        <dbReference type="Pfam" id="PF07479"/>
    </source>
</evidence>
<feature type="binding site" evidence="13">
    <location>
        <position position="17"/>
    </location>
    <ligand>
        <name>NADPH</name>
        <dbReference type="ChEBI" id="CHEBI:57783"/>
    </ligand>
</feature>
<dbReference type="InterPro" id="IPR006109">
    <property type="entry name" value="G3P_DH_NAD-dep_C"/>
</dbReference>
<feature type="binding site" evidence="15">
    <location>
        <position position="112"/>
    </location>
    <ligand>
        <name>substrate</name>
    </ligand>
</feature>
<feature type="binding site" evidence="13">
    <location>
        <position position="259"/>
    </location>
    <ligand>
        <name>sn-glycerol 3-phosphate</name>
        <dbReference type="ChEBI" id="CHEBI:57597"/>
    </ligand>
</feature>
<dbReference type="PANTHER" id="PTHR11728">
    <property type="entry name" value="GLYCEROL-3-PHOSPHATE DEHYDROGENASE"/>
    <property type="match status" value="1"/>
</dbReference>
<feature type="binding site" evidence="13">
    <location>
        <position position="285"/>
    </location>
    <ligand>
        <name>NADPH</name>
        <dbReference type="ChEBI" id="CHEBI:57783"/>
    </ligand>
</feature>
<evidence type="ECO:0000313" key="20">
    <source>
        <dbReference type="EMBL" id="TFZ84091.1"/>
    </source>
</evidence>
<keyword evidence="13" id="KW-0963">Cytoplasm</keyword>
<dbReference type="InterPro" id="IPR011128">
    <property type="entry name" value="G3P_DH_NAD-dep_N"/>
</dbReference>
<feature type="binding site" evidence="13">
    <location>
        <position position="258"/>
    </location>
    <ligand>
        <name>sn-glycerol 3-phosphate</name>
        <dbReference type="ChEBI" id="CHEBI:57597"/>
    </ligand>
</feature>
<dbReference type="InterPro" id="IPR008927">
    <property type="entry name" value="6-PGluconate_DH-like_C_sf"/>
</dbReference>
<dbReference type="GO" id="GO:0046168">
    <property type="term" value="P:glycerol-3-phosphate catabolic process"/>
    <property type="evidence" value="ECO:0007669"/>
    <property type="project" value="InterPro"/>
</dbReference>
<evidence type="ECO:0000256" key="13">
    <source>
        <dbReference type="HAMAP-Rule" id="MF_00394"/>
    </source>
</evidence>
<dbReference type="Proteomes" id="UP000297890">
    <property type="component" value="Unassembled WGS sequence"/>
</dbReference>
<protein>
    <recommendedName>
        <fullName evidence="11 13">Glycerol-3-phosphate dehydrogenase [NAD(P)+]</fullName>
        <ecNumber evidence="10 13">1.1.1.94</ecNumber>
    </recommendedName>
    <alternativeName>
        <fullName evidence="13">NAD(P)(+)-dependent glycerol-3-phosphate dehydrogenase</fullName>
    </alternativeName>
    <alternativeName>
        <fullName evidence="12 13">NAD(P)H-dependent dihydroxyacetone-phosphate reductase</fullName>
    </alternativeName>
</protein>
<comment type="function">
    <text evidence="13">Catalyzes the reduction of the glycolytic intermediate dihydroxyacetone phosphate (DHAP) to sn-glycerol 3-phosphate (G3P), the key precursor for phospholipid synthesis.</text>
</comment>
<dbReference type="SUPFAM" id="SSF48179">
    <property type="entry name" value="6-phosphogluconate dehydrogenase C-terminal domain-like"/>
    <property type="match status" value="1"/>
</dbReference>
<dbReference type="PROSITE" id="PS00957">
    <property type="entry name" value="NAD_G3PDH"/>
    <property type="match status" value="1"/>
</dbReference>
<gene>
    <name evidence="13" type="primary">gpsA</name>
    <name evidence="20" type="ORF">E4680_00685</name>
</gene>
<dbReference type="EC" id="1.1.1.94" evidence="10 13"/>
<feature type="domain" description="Glycerol-3-phosphate dehydrogenase NAD-dependent N-terminal" evidence="18">
    <location>
        <begin position="10"/>
        <end position="164"/>
    </location>
</feature>
<accession>A0A4Z0FF81</accession>
<evidence type="ECO:0000256" key="16">
    <source>
        <dbReference type="PIRSR" id="PIRSR000114-3"/>
    </source>
</evidence>
<evidence type="ECO:0000256" key="10">
    <source>
        <dbReference type="ARBA" id="ARBA00066687"/>
    </source>
</evidence>
<feature type="binding site" evidence="13">
    <location>
        <position position="140"/>
    </location>
    <ligand>
        <name>sn-glycerol 3-phosphate</name>
        <dbReference type="ChEBI" id="CHEBI:57597"/>
    </ligand>
</feature>
<dbReference type="GO" id="GO:0046474">
    <property type="term" value="P:glycerophospholipid biosynthetic process"/>
    <property type="evidence" value="ECO:0007669"/>
    <property type="project" value="TreeGrafter"/>
</dbReference>
<dbReference type="UniPathway" id="UPA00940"/>
<feature type="binding site" evidence="13">
    <location>
        <position position="142"/>
    </location>
    <ligand>
        <name>sn-glycerol 3-phosphate</name>
        <dbReference type="ChEBI" id="CHEBI:57597"/>
    </ligand>
</feature>
<keyword evidence="3 13" id="KW-0521">NADP</keyword>
<dbReference type="PIRSF" id="PIRSF000114">
    <property type="entry name" value="Glycerol-3-P_dh"/>
    <property type="match status" value="1"/>
</dbReference>
<dbReference type="HAMAP" id="MF_00394">
    <property type="entry name" value="NAD_Glyc3P_dehydrog"/>
    <property type="match status" value="1"/>
</dbReference>
<comment type="caution">
    <text evidence="20">The sequence shown here is derived from an EMBL/GenBank/DDBJ whole genome shotgun (WGS) entry which is preliminary data.</text>
</comment>
<comment type="subcellular location">
    <subcellularLocation>
        <location evidence="13">Cytoplasm</location>
    </subcellularLocation>
</comment>
<dbReference type="AlphaFoldDB" id="A0A4Z0FF81"/>
<reference evidence="20 21" key="1">
    <citation type="journal article" date="2019" name="ISME J.">
        <title>Candidatus Macondimonas diazotrophica, a novel gammaproteobacterial genus dominating crude-oil-contaminated coastal sediments.</title>
        <authorList>
            <person name="Karthikeyan S."/>
            <person name="Konstantinidis K."/>
        </authorList>
    </citation>
    <scope>NUCLEOTIDE SEQUENCE [LARGE SCALE GENOMIC DNA]</scope>
    <source>
        <strain evidence="20 21">KTK01</strain>
    </source>
</reference>
<feature type="binding site" evidence="13">
    <location>
        <position position="112"/>
    </location>
    <ligand>
        <name>sn-glycerol 3-phosphate</name>
        <dbReference type="ChEBI" id="CHEBI:57597"/>
    </ligand>
</feature>
<keyword evidence="4 13" id="KW-0560">Oxidoreductase</keyword>
<feature type="binding site" evidence="16">
    <location>
        <position position="259"/>
    </location>
    <ligand>
        <name>NAD(+)</name>
        <dbReference type="ChEBI" id="CHEBI:57540"/>
    </ligand>
</feature>
<comment type="catalytic activity">
    <reaction evidence="13">
        <text>sn-glycerol 3-phosphate + NAD(+) = dihydroxyacetone phosphate + NADH + H(+)</text>
        <dbReference type="Rhea" id="RHEA:11092"/>
        <dbReference type="ChEBI" id="CHEBI:15378"/>
        <dbReference type="ChEBI" id="CHEBI:57540"/>
        <dbReference type="ChEBI" id="CHEBI:57597"/>
        <dbReference type="ChEBI" id="CHEBI:57642"/>
        <dbReference type="ChEBI" id="CHEBI:57945"/>
        <dbReference type="EC" id="1.1.1.94"/>
    </reaction>
</comment>
<comment type="similarity">
    <text evidence="1 13 17">Belongs to the NAD-dependent glycerol-3-phosphate dehydrogenase family.</text>
</comment>
<feature type="binding site" evidence="13">
    <location>
        <position position="39"/>
    </location>
    <ligand>
        <name>NADPH</name>
        <dbReference type="ChEBI" id="CHEBI:57783"/>
    </ligand>
</feature>
<sequence>MTETRAPQAIVVLGAGSWGTALAIHLARQGHPVTLWAHRPEHATTLATARRNTRYLPDAEFPDGLSVQGDLAAAVYDRDLLLVAVPSHALRDVLRRLQPLIGTETRLIWATKGLEQGSCHLPHQVVEETLGARSMAALSGPTFAREVAAGLPAAVAVASRDQHFAREVAELFHDGRFRAYTSPDLVGVEIGGAVKNVLAIATGAADGLRFGANSRAALITRGLAEIMRLGLALGGQASTFMGLAGLGDLVLTCTDDQSRNRRMGLALARGLSSSQAQQEIGQVVEGVQAASAVWTMAQREGVRMPITEQVYRILYEGLSPHEAVEILTQGPAKPEFL</sequence>
<evidence type="ECO:0000256" key="1">
    <source>
        <dbReference type="ARBA" id="ARBA00011009"/>
    </source>
</evidence>
<feature type="binding site" evidence="13">
    <location>
        <position position="260"/>
    </location>
    <ligand>
        <name>sn-glycerol 3-phosphate</name>
        <dbReference type="ChEBI" id="CHEBI:57597"/>
    </ligand>
</feature>
<feature type="binding site" evidence="13">
    <location>
        <position position="38"/>
    </location>
    <ligand>
        <name>NADPH</name>
        <dbReference type="ChEBI" id="CHEBI:57783"/>
    </ligand>
</feature>
<feature type="binding site" evidence="13">
    <location>
        <position position="144"/>
    </location>
    <ligand>
        <name>NADPH</name>
        <dbReference type="ChEBI" id="CHEBI:57783"/>
    </ligand>
</feature>
<feature type="binding site" evidence="13">
    <location>
        <position position="18"/>
    </location>
    <ligand>
        <name>NADPH</name>
        <dbReference type="ChEBI" id="CHEBI:57783"/>
    </ligand>
</feature>
<evidence type="ECO:0000256" key="5">
    <source>
        <dbReference type="ARBA" id="ARBA00023027"/>
    </source>
</evidence>
<evidence type="ECO:0000256" key="7">
    <source>
        <dbReference type="ARBA" id="ARBA00023209"/>
    </source>
</evidence>
<dbReference type="GO" id="GO:0005975">
    <property type="term" value="P:carbohydrate metabolic process"/>
    <property type="evidence" value="ECO:0007669"/>
    <property type="project" value="InterPro"/>
</dbReference>
<dbReference type="Gene3D" id="3.40.50.720">
    <property type="entry name" value="NAD(P)-binding Rossmann-like Domain"/>
    <property type="match status" value="1"/>
</dbReference>
<dbReference type="FunFam" id="1.10.1040.10:FF:000001">
    <property type="entry name" value="Glycerol-3-phosphate dehydrogenase [NAD(P)+]"/>
    <property type="match status" value="1"/>
</dbReference>
<evidence type="ECO:0000256" key="3">
    <source>
        <dbReference type="ARBA" id="ARBA00022857"/>
    </source>
</evidence>
<feature type="binding site" evidence="13">
    <location>
        <position position="283"/>
    </location>
    <ligand>
        <name>NADPH</name>
        <dbReference type="ChEBI" id="CHEBI:57783"/>
    </ligand>
</feature>
<evidence type="ECO:0000256" key="9">
    <source>
        <dbReference type="ARBA" id="ARBA00052716"/>
    </source>
</evidence>
<dbReference type="InterPro" id="IPR013328">
    <property type="entry name" value="6PGD_dom2"/>
</dbReference>
<dbReference type="NCBIfam" id="NF000940">
    <property type="entry name" value="PRK00094.1-2"/>
    <property type="match status" value="1"/>
</dbReference>
<feature type="binding site" evidence="16">
    <location>
        <position position="144"/>
    </location>
    <ligand>
        <name>NAD(+)</name>
        <dbReference type="ChEBI" id="CHEBI:57540"/>
    </ligand>
</feature>
<dbReference type="GO" id="GO:0046167">
    <property type="term" value="P:glycerol-3-phosphate biosynthetic process"/>
    <property type="evidence" value="ECO:0007669"/>
    <property type="project" value="UniProtKB-UniRule"/>
</dbReference>
<dbReference type="GO" id="GO:0051287">
    <property type="term" value="F:NAD binding"/>
    <property type="evidence" value="ECO:0007669"/>
    <property type="project" value="InterPro"/>
</dbReference>
<feature type="binding site" evidence="15">
    <location>
        <begin position="259"/>
        <end position="260"/>
    </location>
    <ligand>
        <name>substrate</name>
    </ligand>
</feature>
<evidence type="ECO:0000256" key="14">
    <source>
        <dbReference type="PIRSR" id="PIRSR000114-1"/>
    </source>
</evidence>
<proteinExistence type="inferred from homology"/>
<keyword evidence="6 13" id="KW-0443">Lipid metabolism</keyword>
<dbReference type="PANTHER" id="PTHR11728:SF1">
    <property type="entry name" value="GLYCEROL-3-PHOSPHATE DEHYDROGENASE [NAD(+)] 2, CHLOROPLASTIC"/>
    <property type="match status" value="1"/>
</dbReference>
<keyword evidence="13" id="KW-0547">Nucleotide-binding</keyword>
<keyword evidence="21" id="KW-1185">Reference proteome</keyword>
<keyword evidence="7 13" id="KW-0594">Phospholipid biosynthesis</keyword>
<keyword evidence="5 13" id="KW-0520">NAD</keyword>
<dbReference type="Pfam" id="PF07479">
    <property type="entry name" value="NAD_Gly3P_dh_C"/>
    <property type="match status" value="1"/>
</dbReference>
<feature type="binding site" evidence="13">
    <location>
        <position position="55"/>
    </location>
    <ligand>
        <name>NADPH</name>
        <dbReference type="ChEBI" id="CHEBI:57783"/>
    </ligand>
</feature>
<dbReference type="GO" id="GO:0141152">
    <property type="term" value="F:glycerol-3-phosphate dehydrogenase (NAD+) activity"/>
    <property type="evidence" value="ECO:0007669"/>
    <property type="project" value="RHEA"/>
</dbReference>
<dbReference type="GO" id="GO:0141153">
    <property type="term" value="F:glycerol-3-phosphate dehydrogenase (NADP+) activity"/>
    <property type="evidence" value="ECO:0007669"/>
    <property type="project" value="RHEA"/>
</dbReference>
<dbReference type="NCBIfam" id="NF000942">
    <property type="entry name" value="PRK00094.1-4"/>
    <property type="match status" value="1"/>
</dbReference>
<evidence type="ECO:0000256" key="17">
    <source>
        <dbReference type="RuleBase" id="RU000437"/>
    </source>
</evidence>
<evidence type="ECO:0000256" key="6">
    <source>
        <dbReference type="ARBA" id="ARBA00023098"/>
    </source>
</evidence>
<dbReference type="RefSeq" id="WP_135280451.1">
    <property type="nucleotide sequence ID" value="NZ_SRIO01000001.1"/>
</dbReference>
<dbReference type="PRINTS" id="PR00077">
    <property type="entry name" value="GPDHDRGNASE"/>
</dbReference>
<feature type="binding site" evidence="13">
    <location>
        <position position="248"/>
    </location>
    <ligand>
        <name>sn-glycerol 3-phosphate</name>
        <dbReference type="ChEBI" id="CHEBI:57597"/>
    </ligand>
</feature>
<dbReference type="SUPFAM" id="SSF51735">
    <property type="entry name" value="NAD(P)-binding Rossmann-fold domains"/>
    <property type="match status" value="1"/>
</dbReference>
<evidence type="ECO:0000256" key="12">
    <source>
        <dbReference type="ARBA" id="ARBA00080511"/>
    </source>
</evidence>
<dbReference type="Pfam" id="PF01210">
    <property type="entry name" value="NAD_Gly3P_dh_N"/>
    <property type="match status" value="1"/>
</dbReference>
<feature type="binding site" evidence="16">
    <location>
        <begin position="14"/>
        <end position="19"/>
    </location>
    <ligand>
        <name>NAD(+)</name>
        <dbReference type="ChEBI" id="CHEBI:57540"/>
    </ligand>
</feature>
<dbReference type="Gene3D" id="1.10.1040.10">
    <property type="entry name" value="N-(1-d-carboxylethyl)-l-norvaline Dehydrogenase, domain 2"/>
    <property type="match status" value="1"/>
</dbReference>
<dbReference type="InterPro" id="IPR006168">
    <property type="entry name" value="G3P_DH_NAD-dep"/>
</dbReference>
<dbReference type="FunFam" id="3.40.50.720:FF:000019">
    <property type="entry name" value="Glycerol-3-phosphate dehydrogenase [NAD(P)+]"/>
    <property type="match status" value="1"/>
</dbReference>
<feature type="binding site" evidence="13">
    <location>
        <position position="259"/>
    </location>
    <ligand>
        <name>NADPH</name>
        <dbReference type="ChEBI" id="CHEBI:57783"/>
    </ligand>
</feature>
<evidence type="ECO:0000256" key="8">
    <source>
        <dbReference type="ARBA" id="ARBA00023264"/>
    </source>
</evidence>
<feature type="binding site" evidence="13">
    <location>
        <position position="112"/>
    </location>
    <ligand>
        <name>NADPH</name>
        <dbReference type="ChEBI" id="CHEBI:57783"/>
    </ligand>
</feature>
<organism evidence="20 21">
    <name type="scientific">Candidatus Macondimonas diazotrophica</name>
    <dbReference type="NCBI Taxonomy" id="2305248"/>
    <lineage>
        <taxon>Bacteria</taxon>
        <taxon>Pseudomonadati</taxon>
        <taxon>Pseudomonadota</taxon>
        <taxon>Gammaproteobacteria</taxon>
        <taxon>Chromatiales</taxon>
        <taxon>Ectothiorhodospiraceae</taxon>
        <taxon>Candidatus Macondimonas</taxon>
    </lineage>
</organism>
<feature type="binding site" evidence="13">
    <location>
        <position position="195"/>
    </location>
    <ligand>
        <name>sn-glycerol 3-phosphate</name>
        <dbReference type="ChEBI" id="CHEBI:57597"/>
    </ligand>
</feature>
<evidence type="ECO:0000256" key="15">
    <source>
        <dbReference type="PIRSR" id="PIRSR000114-2"/>
    </source>
</evidence>
<feature type="domain" description="Glycerol-3-phosphate dehydrogenase NAD-dependent C-terminal" evidence="19">
    <location>
        <begin position="184"/>
        <end position="325"/>
    </location>
</feature>